<keyword evidence="4 6" id="KW-0689">Ribosomal protein</keyword>
<dbReference type="PANTHER" id="PTHR21349:SF0">
    <property type="entry name" value="LARGE RIBOSOMAL SUBUNIT PROTEIN BL21M"/>
    <property type="match status" value="1"/>
</dbReference>
<dbReference type="GO" id="GO:0005840">
    <property type="term" value="C:ribosome"/>
    <property type="evidence" value="ECO:0007669"/>
    <property type="project" value="UniProtKB-KW"/>
</dbReference>
<dbReference type="NCBIfam" id="TIGR00061">
    <property type="entry name" value="L21"/>
    <property type="match status" value="1"/>
</dbReference>
<accession>A0A1G2HVP0</accession>
<dbReference type="InterPro" id="IPR001787">
    <property type="entry name" value="Ribosomal_bL21"/>
</dbReference>
<evidence type="ECO:0000256" key="6">
    <source>
        <dbReference type="HAMAP-Rule" id="MF_01363"/>
    </source>
</evidence>
<dbReference type="Proteomes" id="UP000178774">
    <property type="component" value="Unassembled WGS sequence"/>
</dbReference>
<evidence type="ECO:0000313" key="8">
    <source>
        <dbReference type="EMBL" id="OGZ66280.1"/>
    </source>
</evidence>
<proteinExistence type="inferred from homology"/>
<evidence type="ECO:0000313" key="9">
    <source>
        <dbReference type="Proteomes" id="UP000178774"/>
    </source>
</evidence>
<dbReference type="GO" id="GO:0006412">
    <property type="term" value="P:translation"/>
    <property type="evidence" value="ECO:0007669"/>
    <property type="project" value="UniProtKB-UniRule"/>
</dbReference>
<gene>
    <name evidence="6" type="primary">rplU</name>
    <name evidence="8" type="ORF">A2822_02290</name>
</gene>
<comment type="subunit">
    <text evidence="6">Part of the 50S ribosomal subunit. Contacts protein L20.</text>
</comment>
<evidence type="ECO:0000256" key="4">
    <source>
        <dbReference type="ARBA" id="ARBA00022980"/>
    </source>
</evidence>
<comment type="function">
    <text evidence="6 7">This protein binds to 23S rRNA in the presence of protein L20.</text>
</comment>
<dbReference type="GO" id="GO:0005737">
    <property type="term" value="C:cytoplasm"/>
    <property type="evidence" value="ECO:0007669"/>
    <property type="project" value="UniProtKB-ARBA"/>
</dbReference>
<evidence type="ECO:0000256" key="7">
    <source>
        <dbReference type="RuleBase" id="RU000562"/>
    </source>
</evidence>
<dbReference type="AlphaFoldDB" id="A0A1G2HVP0"/>
<sequence>MIAVIKTGGKQYVVQPGDKITIEKLEFAAPKGGEPRPDGREDLGEVIFTEVLMWEKDGKIEIGTPFIKGAEVKGKVLAQTKGKKLIIFKYKPKKRYKRKIGHRQKHTQVEITSIS</sequence>
<evidence type="ECO:0000256" key="2">
    <source>
        <dbReference type="ARBA" id="ARBA00022730"/>
    </source>
</evidence>
<organism evidence="8 9">
    <name type="scientific">Candidatus Staskawiczbacteria bacterium RIFCSPHIGHO2_01_FULL_41_41</name>
    <dbReference type="NCBI Taxonomy" id="1802203"/>
    <lineage>
        <taxon>Bacteria</taxon>
        <taxon>Candidatus Staskawicziibacteriota</taxon>
    </lineage>
</organism>
<keyword evidence="2 6" id="KW-0699">rRNA-binding</keyword>
<reference evidence="8 9" key="1">
    <citation type="journal article" date="2016" name="Nat. Commun.">
        <title>Thousands of microbial genomes shed light on interconnected biogeochemical processes in an aquifer system.</title>
        <authorList>
            <person name="Anantharaman K."/>
            <person name="Brown C.T."/>
            <person name="Hug L.A."/>
            <person name="Sharon I."/>
            <person name="Castelle C.J."/>
            <person name="Probst A.J."/>
            <person name="Thomas B.C."/>
            <person name="Singh A."/>
            <person name="Wilkins M.J."/>
            <person name="Karaoz U."/>
            <person name="Brodie E.L."/>
            <person name="Williams K.H."/>
            <person name="Hubbard S.S."/>
            <person name="Banfield J.F."/>
        </authorList>
    </citation>
    <scope>NUCLEOTIDE SEQUENCE [LARGE SCALE GENOMIC DNA]</scope>
</reference>
<dbReference type="PANTHER" id="PTHR21349">
    <property type="entry name" value="50S RIBOSOMAL PROTEIN L21"/>
    <property type="match status" value="1"/>
</dbReference>
<dbReference type="EMBL" id="MHOP01000007">
    <property type="protein sequence ID" value="OGZ66280.1"/>
    <property type="molecule type" value="Genomic_DNA"/>
</dbReference>
<dbReference type="GO" id="GO:1990904">
    <property type="term" value="C:ribonucleoprotein complex"/>
    <property type="evidence" value="ECO:0007669"/>
    <property type="project" value="UniProtKB-KW"/>
</dbReference>
<dbReference type="InterPro" id="IPR036164">
    <property type="entry name" value="bL21-like_sf"/>
</dbReference>
<dbReference type="GO" id="GO:0003735">
    <property type="term" value="F:structural constituent of ribosome"/>
    <property type="evidence" value="ECO:0007669"/>
    <property type="project" value="InterPro"/>
</dbReference>
<evidence type="ECO:0000256" key="3">
    <source>
        <dbReference type="ARBA" id="ARBA00022884"/>
    </source>
</evidence>
<dbReference type="Pfam" id="PF00829">
    <property type="entry name" value="Ribosomal_L21p"/>
    <property type="match status" value="1"/>
</dbReference>
<evidence type="ECO:0000256" key="5">
    <source>
        <dbReference type="ARBA" id="ARBA00023274"/>
    </source>
</evidence>
<dbReference type="GO" id="GO:0019843">
    <property type="term" value="F:rRNA binding"/>
    <property type="evidence" value="ECO:0007669"/>
    <property type="project" value="UniProtKB-UniRule"/>
</dbReference>
<dbReference type="PROSITE" id="PS01169">
    <property type="entry name" value="RIBOSOMAL_L21"/>
    <property type="match status" value="1"/>
</dbReference>
<protein>
    <recommendedName>
        <fullName evidence="6">Large ribosomal subunit protein bL21</fullName>
    </recommendedName>
</protein>
<dbReference type="InterPro" id="IPR018258">
    <property type="entry name" value="Ribosomal_bL21_CS"/>
</dbReference>
<evidence type="ECO:0000256" key="1">
    <source>
        <dbReference type="ARBA" id="ARBA00008563"/>
    </source>
</evidence>
<dbReference type="HAMAP" id="MF_01363">
    <property type="entry name" value="Ribosomal_bL21"/>
    <property type="match status" value="1"/>
</dbReference>
<comment type="caution">
    <text evidence="8">The sequence shown here is derived from an EMBL/GenBank/DDBJ whole genome shotgun (WGS) entry which is preliminary data.</text>
</comment>
<name>A0A1G2HVP0_9BACT</name>
<keyword evidence="5 6" id="KW-0687">Ribonucleoprotein</keyword>
<keyword evidence="3 6" id="KW-0694">RNA-binding</keyword>
<comment type="similarity">
    <text evidence="1 6 7">Belongs to the bacterial ribosomal protein bL21 family.</text>
</comment>
<dbReference type="InterPro" id="IPR028909">
    <property type="entry name" value="bL21-like"/>
</dbReference>
<dbReference type="SUPFAM" id="SSF141091">
    <property type="entry name" value="L21p-like"/>
    <property type="match status" value="1"/>
</dbReference>